<gene>
    <name evidence="1" type="ORF">FM114_14095</name>
</gene>
<dbReference type="Proteomes" id="UP000188342">
    <property type="component" value="Unassembled WGS sequence"/>
</dbReference>
<sequence length="41" mass="4567">MRVDSVRRLLASAADEPQDLEDTAWAATRAAMESELAERFS</sequence>
<evidence type="ECO:0000313" key="2">
    <source>
        <dbReference type="Proteomes" id="UP000188342"/>
    </source>
</evidence>
<evidence type="ECO:0000313" key="1">
    <source>
        <dbReference type="EMBL" id="SJN43221.1"/>
    </source>
</evidence>
<protein>
    <submittedName>
        <fullName evidence="1">Uncharacterized protein</fullName>
    </submittedName>
</protein>
<organism evidence="1 2">
    <name type="scientific">Luteococcus japonicus LSP_Lj1</name>
    <dbReference type="NCBI Taxonomy" id="1255658"/>
    <lineage>
        <taxon>Bacteria</taxon>
        <taxon>Bacillati</taxon>
        <taxon>Actinomycetota</taxon>
        <taxon>Actinomycetes</taxon>
        <taxon>Propionibacteriales</taxon>
        <taxon>Propionibacteriaceae</taxon>
        <taxon>Luteococcus</taxon>
    </lineage>
</organism>
<name>A0A1R4KFY0_9ACTN</name>
<accession>A0A1R4KFY0</accession>
<keyword evidence="2" id="KW-1185">Reference proteome</keyword>
<dbReference type="STRING" id="1255658.FM114_14095"/>
<proteinExistence type="predicted"/>
<dbReference type="EMBL" id="FUKQ01000052">
    <property type="protein sequence ID" value="SJN43221.1"/>
    <property type="molecule type" value="Genomic_DNA"/>
</dbReference>
<dbReference type="AlphaFoldDB" id="A0A1R4KFY0"/>
<reference evidence="1 2" key="1">
    <citation type="submission" date="2017-02" db="EMBL/GenBank/DDBJ databases">
        <authorList>
            <person name="Peterson S.W."/>
        </authorList>
    </citation>
    <scope>NUCLEOTIDE SEQUENCE [LARGE SCALE GENOMIC DNA]</scope>
    <source>
        <strain evidence="1 2">LSP_Lj1</strain>
    </source>
</reference>